<dbReference type="RefSeq" id="WP_160964086.1">
    <property type="nucleotide sequence ID" value="NZ_WVUD01000072.1"/>
</dbReference>
<sequence>MKSVSRLFQAWRNWPALVLLAVLAILWCRWPIVALDFDLWYHLTGGAYILEHLLLPTGPFFSYIPAGDTWLDYYWLFQVIVFWLHDVGGYVALSLLRAVLYLGTVWCVYCYLRDYDGEDEAVWYLIPLAITCAYALALQPRDLLLRPHAFTYLYVVFIHYIVKKRPRLAWGLPVLTIIWANIHGVEYPVILLVFGAYLAEYFAARLLRQPPASGLAAIRWPLIVSLYAVLATPAGVGLLSKPFAGPPFHELTVIELARQPWEKFLSFFLYPDGRLVDGASNLLVLASIIGAVCLAATRQLRISRLVLLAGGLILLPRMRRFTYEFMVLALPVLGDAAALLAQRFVRPVRPWVAATVSAGLVVLTVATTVAYMGIRPGYPVDQSRLPVGVCNFLMRAGDGGRIYNVPNPGGYLQWRLYPKYAIGMDMETMLFSTADLYASTTAFSDKTVLGRMLTSYDPGFLLVNCGDEQAKKTIAEFPRFAPVYFDDVLALYADKDKYPALVAKYQLNALDHVGWQTEDFEAMAAARRAQIATECARLLEFYPQGLTGNMIMAKLLLAAGETGKAMVHAELLIAEFPDRYLGYAIKALAAFKEGRYEDSLAQNRLALARAMPGEAEMVQRNIYAAYVRLQQFGKAYDTLLAIKNPMSGTTSPKDLYDLALAALASGREREGSVLLELAALKTPATDAALTGEIEKMRRELQPGAGQNASTLRPQ</sequence>
<comment type="caution">
    <text evidence="2">The sequence shown here is derived from an EMBL/GenBank/DDBJ whole genome shotgun (WGS) entry which is preliminary data.</text>
</comment>
<organism evidence="2 3">
    <name type="scientific">Solidesulfovibrio aerotolerans</name>
    <dbReference type="NCBI Taxonomy" id="295255"/>
    <lineage>
        <taxon>Bacteria</taxon>
        <taxon>Pseudomonadati</taxon>
        <taxon>Thermodesulfobacteriota</taxon>
        <taxon>Desulfovibrionia</taxon>
        <taxon>Desulfovibrionales</taxon>
        <taxon>Desulfovibrionaceae</taxon>
        <taxon>Solidesulfovibrio</taxon>
    </lineage>
</organism>
<dbReference type="SUPFAM" id="SSF48452">
    <property type="entry name" value="TPR-like"/>
    <property type="match status" value="1"/>
</dbReference>
<proteinExistence type="predicted"/>
<gene>
    <name evidence="2" type="ORF">GTA51_19480</name>
</gene>
<feature type="transmembrane region" description="Helical" evidence="1">
    <location>
        <begin position="278"/>
        <end position="297"/>
    </location>
</feature>
<feature type="transmembrane region" description="Helical" evidence="1">
    <location>
        <begin position="87"/>
        <end position="109"/>
    </location>
</feature>
<evidence type="ECO:0000313" key="2">
    <source>
        <dbReference type="EMBL" id="MYL85280.1"/>
    </source>
</evidence>
<feature type="transmembrane region" description="Helical" evidence="1">
    <location>
        <begin position="220"/>
        <end position="239"/>
    </location>
</feature>
<dbReference type="OrthoDB" id="9786218at2"/>
<name>A0A7C9IW01_9BACT</name>
<feature type="transmembrane region" description="Helical" evidence="1">
    <location>
        <begin position="121"/>
        <end position="137"/>
    </location>
</feature>
<protein>
    <submittedName>
        <fullName evidence="2">Pilus assembly protein TadD</fullName>
    </submittedName>
</protein>
<feature type="transmembrane region" description="Helical" evidence="1">
    <location>
        <begin position="351"/>
        <end position="374"/>
    </location>
</feature>
<evidence type="ECO:0000256" key="1">
    <source>
        <dbReference type="SAM" id="Phobius"/>
    </source>
</evidence>
<accession>A0A7C9IW01</accession>
<keyword evidence="1" id="KW-1133">Transmembrane helix</keyword>
<keyword evidence="1" id="KW-0812">Transmembrane</keyword>
<reference evidence="2 3" key="1">
    <citation type="submission" date="2020-01" db="EMBL/GenBank/DDBJ databases">
        <title>Genome sequence of Desulfovibrio aerotolerans DSM 16695(T).</title>
        <authorList>
            <person name="Karnachuk O."/>
            <person name="Avakyan M."/>
            <person name="Mardanov A."/>
            <person name="Kadnikov V."/>
            <person name="Ravin N."/>
        </authorList>
    </citation>
    <scope>NUCLEOTIDE SEQUENCE [LARGE SCALE GENOMIC DNA]</scope>
    <source>
        <strain evidence="2 3">DSM 16695</strain>
    </source>
</reference>
<feature type="transmembrane region" description="Helical" evidence="1">
    <location>
        <begin position="143"/>
        <end position="161"/>
    </location>
</feature>
<evidence type="ECO:0000313" key="3">
    <source>
        <dbReference type="Proteomes" id="UP000482487"/>
    </source>
</evidence>
<keyword evidence="1" id="KW-0472">Membrane</keyword>
<dbReference type="Proteomes" id="UP000482487">
    <property type="component" value="Unassembled WGS sequence"/>
</dbReference>
<keyword evidence="3" id="KW-1185">Reference proteome</keyword>
<dbReference type="AlphaFoldDB" id="A0A7C9IW01"/>
<dbReference type="EMBL" id="WVUD01000072">
    <property type="protein sequence ID" value="MYL85280.1"/>
    <property type="molecule type" value="Genomic_DNA"/>
</dbReference>
<dbReference type="InterPro" id="IPR011990">
    <property type="entry name" value="TPR-like_helical_dom_sf"/>
</dbReference>